<evidence type="ECO:0000313" key="7">
    <source>
        <dbReference type="Proteomes" id="UP001274896"/>
    </source>
</evidence>
<feature type="domain" description="Protein arginine N-methyltransferase" evidence="5">
    <location>
        <begin position="4"/>
        <end position="162"/>
    </location>
</feature>
<accession>A0AAE0QWF5</accession>
<dbReference type="SUPFAM" id="SSF53335">
    <property type="entry name" value="S-adenosyl-L-methionine-dependent methyltransferases"/>
    <property type="match status" value="1"/>
</dbReference>
<evidence type="ECO:0000256" key="4">
    <source>
        <dbReference type="PROSITE-ProRule" id="PRU01015"/>
    </source>
</evidence>
<dbReference type="InterPro" id="IPR055135">
    <property type="entry name" value="PRMT_dom"/>
</dbReference>
<name>A0AAE0QWF5_9TELE</name>
<protein>
    <recommendedName>
        <fullName evidence="5">Protein arginine N-methyltransferase domain-containing protein</fullName>
    </recommendedName>
</protein>
<evidence type="ECO:0000256" key="1">
    <source>
        <dbReference type="ARBA" id="ARBA00022603"/>
    </source>
</evidence>
<dbReference type="GO" id="GO:0042054">
    <property type="term" value="F:histone methyltransferase activity"/>
    <property type="evidence" value="ECO:0007669"/>
    <property type="project" value="TreeGrafter"/>
</dbReference>
<organism evidence="6 7">
    <name type="scientific">Hemibagrus guttatus</name>
    <dbReference type="NCBI Taxonomy" id="175788"/>
    <lineage>
        <taxon>Eukaryota</taxon>
        <taxon>Metazoa</taxon>
        <taxon>Chordata</taxon>
        <taxon>Craniata</taxon>
        <taxon>Vertebrata</taxon>
        <taxon>Euteleostomi</taxon>
        <taxon>Actinopterygii</taxon>
        <taxon>Neopterygii</taxon>
        <taxon>Teleostei</taxon>
        <taxon>Ostariophysi</taxon>
        <taxon>Siluriformes</taxon>
        <taxon>Bagridae</taxon>
        <taxon>Hemibagrus</taxon>
    </lineage>
</organism>
<keyword evidence="3 4" id="KW-0949">S-adenosyl-L-methionine</keyword>
<dbReference type="EMBL" id="JAUCMX010000010">
    <property type="protein sequence ID" value="KAK3533894.1"/>
    <property type="molecule type" value="Genomic_DNA"/>
</dbReference>
<evidence type="ECO:0000256" key="2">
    <source>
        <dbReference type="ARBA" id="ARBA00022679"/>
    </source>
</evidence>
<evidence type="ECO:0000256" key="3">
    <source>
        <dbReference type="ARBA" id="ARBA00022691"/>
    </source>
</evidence>
<feature type="non-terminal residue" evidence="6">
    <location>
        <position position="173"/>
    </location>
</feature>
<reference evidence="6" key="1">
    <citation type="submission" date="2023-06" db="EMBL/GenBank/DDBJ databases">
        <title>Male Hemibagrus guttatus genome.</title>
        <authorList>
            <person name="Bian C."/>
        </authorList>
    </citation>
    <scope>NUCLEOTIDE SEQUENCE</scope>
    <source>
        <strain evidence="6">Male_cb2023</strain>
        <tissue evidence="6">Muscle</tissue>
    </source>
</reference>
<keyword evidence="1 4" id="KW-0489">Methyltransferase</keyword>
<evidence type="ECO:0000259" key="5">
    <source>
        <dbReference type="Pfam" id="PF22528"/>
    </source>
</evidence>
<dbReference type="InterPro" id="IPR025799">
    <property type="entry name" value="Arg_MeTrfase"/>
</dbReference>
<dbReference type="Pfam" id="PF22528">
    <property type="entry name" value="PRMT_C"/>
    <property type="match status" value="1"/>
</dbReference>
<comment type="caution">
    <text evidence="6">The sequence shown here is derived from an EMBL/GenBank/DDBJ whole genome shotgun (WGS) entry which is preliminary data.</text>
</comment>
<dbReference type="AlphaFoldDB" id="A0AAE0QWF5"/>
<proteinExistence type="predicted"/>
<evidence type="ECO:0000313" key="6">
    <source>
        <dbReference type="EMBL" id="KAK3533894.1"/>
    </source>
</evidence>
<dbReference type="PANTHER" id="PTHR11006:SF53">
    <property type="entry name" value="PROTEIN ARGININE N-METHYLTRANSFERASE 3"/>
    <property type="match status" value="1"/>
</dbReference>
<keyword evidence="2 4" id="KW-0808">Transferase</keyword>
<dbReference type="Gene3D" id="2.70.160.11">
    <property type="entry name" value="Hnrnp arginine n-methyltransferase1"/>
    <property type="match status" value="1"/>
</dbReference>
<dbReference type="FunFam" id="2.70.160.11:FF:000005">
    <property type="entry name" value="protein arginine N-methyltransferase 3 isoform X2"/>
    <property type="match status" value="1"/>
</dbReference>
<sequence>YPDRCSISLAAVSDSEKHRGHIAYWDDVYGFKMSCMKKAVIPEAVVEVLNPETVISEPAVIQTLDCNAVTLSELEFIADFTLKITANTFCTAVVGYFDIFFDRDCTNKVTFSTSPHCTKTHWKQTVFFLENPIPVQSGDELQGQITVCKNRKDPRALIVTLNIADEKQTYCVQ</sequence>
<dbReference type="GO" id="GO:0032259">
    <property type="term" value="P:methylation"/>
    <property type="evidence" value="ECO:0007669"/>
    <property type="project" value="UniProtKB-KW"/>
</dbReference>
<dbReference type="InterPro" id="IPR029063">
    <property type="entry name" value="SAM-dependent_MTases_sf"/>
</dbReference>
<dbReference type="GO" id="GO:0005634">
    <property type="term" value="C:nucleus"/>
    <property type="evidence" value="ECO:0007669"/>
    <property type="project" value="TreeGrafter"/>
</dbReference>
<dbReference type="PANTHER" id="PTHR11006">
    <property type="entry name" value="PROTEIN ARGININE N-METHYLTRANSFERASE"/>
    <property type="match status" value="1"/>
</dbReference>
<keyword evidence="7" id="KW-1185">Reference proteome</keyword>
<dbReference type="GO" id="GO:0016274">
    <property type="term" value="F:protein-arginine N-methyltransferase activity"/>
    <property type="evidence" value="ECO:0007669"/>
    <property type="project" value="InterPro"/>
</dbReference>
<dbReference type="PROSITE" id="PS51678">
    <property type="entry name" value="SAM_MT_PRMT"/>
    <property type="match status" value="1"/>
</dbReference>
<dbReference type="Proteomes" id="UP001274896">
    <property type="component" value="Unassembled WGS sequence"/>
</dbReference>
<gene>
    <name evidence="6" type="ORF">QTP70_034111</name>
</gene>